<reference evidence="4 5" key="1">
    <citation type="submission" date="2018-03" db="EMBL/GenBank/DDBJ databases">
        <title>Candida pseudohaemulonii genome assembly and annotation.</title>
        <authorList>
            <person name="Munoz J.F."/>
            <person name="Gade L.G."/>
            <person name="Chow N.A."/>
            <person name="Litvintseva A.P."/>
            <person name="Loparev V.N."/>
            <person name="Cuomo C.A."/>
        </authorList>
    </citation>
    <scope>NUCLEOTIDE SEQUENCE [LARGE SCALE GENOMIC DNA]</scope>
    <source>
        <strain evidence="4 5">B12108</strain>
    </source>
</reference>
<dbReference type="GO" id="GO:0005634">
    <property type="term" value="C:nucleus"/>
    <property type="evidence" value="ECO:0007669"/>
    <property type="project" value="UniProtKB-SubCell"/>
</dbReference>
<dbReference type="AlphaFoldDB" id="A0A2P7YZR0"/>
<dbReference type="STRING" id="418784.A0A2P7YZR0"/>
<dbReference type="PANTHER" id="PTHR15835:SF6">
    <property type="entry name" value="ZINC FINGER C3HC-TYPE PROTEIN 1"/>
    <property type="match status" value="1"/>
</dbReference>
<name>A0A2P7YZR0_9ASCO</name>
<gene>
    <name evidence="4" type="ORF">C7M61_001139</name>
</gene>
<comment type="subcellular location">
    <subcellularLocation>
        <location evidence="1">Nucleus</location>
    </subcellularLocation>
</comment>
<dbReference type="RefSeq" id="XP_024716155.1">
    <property type="nucleotide sequence ID" value="XM_024856556.1"/>
</dbReference>
<keyword evidence="2" id="KW-0539">Nucleus</keyword>
<feature type="domain" description="C3HC-type" evidence="3">
    <location>
        <begin position="91"/>
        <end position="242"/>
    </location>
</feature>
<evidence type="ECO:0000259" key="3">
    <source>
        <dbReference type="Pfam" id="PF07967"/>
    </source>
</evidence>
<dbReference type="GeneID" id="36564530"/>
<accession>A0A2P7YZR0</accession>
<dbReference type="InterPro" id="IPR012935">
    <property type="entry name" value="NuBaID_N"/>
</dbReference>
<evidence type="ECO:0000313" key="4">
    <source>
        <dbReference type="EMBL" id="PSK41456.1"/>
    </source>
</evidence>
<dbReference type="GO" id="GO:0008270">
    <property type="term" value="F:zinc ion binding"/>
    <property type="evidence" value="ECO:0007669"/>
    <property type="project" value="InterPro"/>
</dbReference>
<protein>
    <recommendedName>
        <fullName evidence="3">C3HC-type domain-containing protein</fullName>
    </recommendedName>
</protein>
<keyword evidence="5" id="KW-1185">Reference proteome</keyword>
<dbReference type="Proteomes" id="UP000241107">
    <property type="component" value="Unassembled WGS sequence"/>
</dbReference>
<dbReference type="VEuPathDB" id="FungiDB:C7M61_001139"/>
<sequence>MYLAEVAEGTPRVLKQYMKIFDSPSAHEPDYTLKLQSAPVTPTKYETHPDIQFFRLVKTKHHYAYHKSKLALSATEENIDHMNSRLSGFEPFNREQLLQRLRSFNALNWHIPSGKNTGVQLNELLCAVNGWTCQSIARNNNVKNHLSCSKCGNELILRFNAEEEQPEYAPFHFDLEDIQAVNLNLKAQYAQQVQALGHQSSCPWTKVLTPINTVYYLTPYLASTNESLIKLHTKTLKSLFDNLMIIQEHAGFLSLLCPKPKLISTYADFCRASNLWLLSRYFNNDKENFGTILSKSCPAWLYCISAMGWDVYTQEFNSQTVLLMICQSCNQRIFLQKSAGSDDSGSGNQEHPKVLTPCEYTAAIPHASSKFSNEYMDEVTEEDEQDIDPYLGHKQWCCQVSDMAGQPYFDYFMNMVASLEEYIGPNGEYLKDRDESLDMDIDACTKHSKRRASFDLQEELERFRKLRKPYFAD</sequence>
<dbReference type="EMBL" id="PYFQ01000001">
    <property type="protein sequence ID" value="PSK41456.1"/>
    <property type="molecule type" value="Genomic_DNA"/>
</dbReference>
<organism evidence="4 5">
    <name type="scientific">Candidozyma pseudohaemuli</name>
    <dbReference type="NCBI Taxonomy" id="418784"/>
    <lineage>
        <taxon>Eukaryota</taxon>
        <taxon>Fungi</taxon>
        <taxon>Dikarya</taxon>
        <taxon>Ascomycota</taxon>
        <taxon>Saccharomycotina</taxon>
        <taxon>Pichiomycetes</taxon>
        <taxon>Metschnikowiaceae</taxon>
        <taxon>Candidozyma</taxon>
    </lineage>
</organism>
<proteinExistence type="predicted"/>
<evidence type="ECO:0000256" key="2">
    <source>
        <dbReference type="ARBA" id="ARBA00023242"/>
    </source>
</evidence>
<dbReference type="Pfam" id="PF07967">
    <property type="entry name" value="zf-C3HC"/>
    <property type="match status" value="1"/>
</dbReference>
<evidence type="ECO:0000313" key="5">
    <source>
        <dbReference type="Proteomes" id="UP000241107"/>
    </source>
</evidence>
<evidence type="ECO:0000256" key="1">
    <source>
        <dbReference type="ARBA" id="ARBA00004123"/>
    </source>
</evidence>
<dbReference type="PANTHER" id="PTHR15835">
    <property type="entry name" value="NUCLEAR-INTERACTING PARTNER OF ALK"/>
    <property type="match status" value="1"/>
</dbReference>
<dbReference type="OrthoDB" id="3987180at2759"/>
<comment type="caution">
    <text evidence="4">The sequence shown here is derived from an EMBL/GenBank/DDBJ whole genome shotgun (WGS) entry which is preliminary data.</text>
</comment>